<feature type="region of interest" description="Disordered" evidence="1">
    <location>
        <begin position="676"/>
        <end position="714"/>
    </location>
</feature>
<dbReference type="Pfam" id="PF08302">
    <property type="entry name" value="tRNA_lig_CPD"/>
    <property type="match status" value="1"/>
</dbReference>
<evidence type="ECO:0008006" key="7">
    <source>
        <dbReference type="Google" id="ProtNLM"/>
    </source>
</evidence>
<feature type="domain" description="tRNA ligase kinase" evidence="3">
    <location>
        <begin position="592"/>
        <end position="672"/>
    </location>
</feature>
<feature type="domain" description="T4 RNA ligase 1-like N-terminal" evidence="4">
    <location>
        <begin position="98"/>
        <end position="392"/>
    </location>
</feature>
<dbReference type="Pfam" id="PF09511">
    <property type="entry name" value="RNA_lig_T4_1"/>
    <property type="match status" value="1"/>
</dbReference>
<dbReference type="InterPro" id="IPR015966">
    <property type="entry name" value="tRNA_lig_kin_fungi"/>
</dbReference>
<sequence length="1086" mass="119274">MSAAAGPSSSSAPSVDPQTSALLASLHSSAEKSDANPKPLIKSTLHRVPRQSAPGAPQAAHSASSSDDVYEVTSWKTVEFAYRKAAEVGIGKDLPTLARGLFTVKDGAQHATQEASSEASGRQGDRIVVRGYDKFFNVGEISWTKPASIERYSAPPYLLTFKENGCIIFISALSPTQLIVTSKHSLDSQQARQLQEQQNGHKQQADTVAAAEEADEIGGEQGGSSSSTKTSHAAKGEEWLERHLARVGRSKHELAEQLWSRGETAVAELCDDSFEEHVLAYPPEKSGLHLHGLNSNTVAFQTRPMEDVCAFATSWGFIPTRYISLDSMDEVKQFTDRVGTTGEWQGEAIEGFVVRTSMPKDTPQGQVEGAASPPYIPGQAWFYKVKFDEPYLMYRDWRELTKKMLTDKKKWENATHASTSSGQAGELSQLATKTEAVKLQDSSNESSEKKSKSQLKREQKARRNDESQRQAAARGAAPLPAPPKARSNRPETRLFIQWCHDRIYGSEDGKVKPNPAIFEGINVGKGIIRLRDMFLAYLKTEEGIKKIAGLGGPRGAVAAKLEGQGILTGTTSQSEQPAAEDDRSTRPYTHLLIVPIAIPGCGKTSLFLSLSHLYPQVVGHTQSDDVKSKKTAPTFLKNICNELSKHRVVLADRNNHLLKHRDEIVEAIKEWENRGGLTEEQHRAQKKANAGKSSKQAGVQNAQDSGSLEEGKASEKPRVKIVAMAWSLDMLPLNTLHRLMSDRILARGDNHQSLIADTKSATGSRSHETILWRFLQSLETLNSAEGKGEGDKGMGDANFDETITLQVESSQEEQLTKVCQELRRAAVAGIEKDLKQPSDEQVRAALAAAAGYRVSVKKVEEPAAVNVKKGQDTARAGPRYYGIAVELDLRSVMGKFLKLAAQRTSTEVLQRARDMFAFLRDSDRVVLRPHITLVHSSALRALSPEEEAQLDDSKRAERSTAKSKWDRYSALSRLNEPVDFDITLGHLVFDELVMAFSISNVHPTQPASKHLASEEFWKLQGGKGGAGEGDWRPHVTVGTRDESVRPFEANRVMREAEDDQSRRGELGLIEAGETQITLRGRLMGMS</sequence>
<feature type="compositionally biased region" description="Polar residues" evidence="1">
    <location>
        <begin position="190"/>
        <end position="206"/>
    </location>
</feature>
<dbReference type="InterPro" id="IPR027417">
    <property type="entry name" value="P-loop_NTPase"/>
</dbReference>
<feature type="region of interest" description="Disordered" evidence="1">
    <location>
        <begin position="190"/>
        <end position="235"/>
    </location>
</feature>
<reference evidence="5 6" key="1">
    <citation type="journal article" date="2018" name="Mol. Biol. Evol.">
        <title>Broad Genomic Sampling Reveals a Smut Pathogenic Ancestry of the Fungal Clade Ustilaginomycotina.</title>
        <authorList>
            <person name="Kijpornyongpan T."/>
            <person name="Mondo S.J."/>
            <person name="Barry K."/>
            <person name="Sandor L."/>
            <person name="Lee J."/>
            <person name="Lipzen A."/>
            <person name="Pangilinan J."/>
            <person name="LaButti K."/>
            <person name="Hainaut M."/>
            <person name="Henrissat B."/>
            <person name="Grigoriev I.V."/>
            <person name="Spatafora J.W."/>
            <person name="Aime M.C."/>
        </authorList>
    </citation>
    <scope>NUCLEOTIDE SEQUENCE [LARGE SCALE GENOMIC DNA]</scope>
    <source>
        <strain evidence="5 6">MCA 4718</strain>
    </source>
</reference>
<dbReference type="Gene3D" id="3.40.50.300">
    <property type="entry name" value="P-loop containing nucleotide triphosphate hydrolases"/>
    <property type="match status" value="1"/>
</dbReference>
<dbReference type="InterPro" id="IPR019039">
    <property type="entry name" value="T4-Rnl1-like_N"/>
</dbReference>
<evidence type="ECO:0000313" key="5">
    <source>
        <dbReference type="EMBL" id="PWN18581.1"/>
    </source>
</evidence>
<dbReference type="Pfam" id="PF08303">
    <property type="entry name" value="tRNA_lig_kinase"/>
    <property type="match status" value="2"/>
</dbReference>
<dbReference type="RefSeq" id="XP_025345741.1">
    <property type="nucleotide sequence ID" value="XM_025495117.1"/>
</dbReference>
<feature type="compositionally biased region" description="Polar residues" evidence="1">
    <location>
        <begin position="691"/>
        <end position="706"/>
    </location>
</feature>
<feature type="domain" description="tRNA ligase kinase" evidence="3">
    <location>
        <begin position="713"/>
        <end position="807"/>
    </location>
</feature>
<dbReference type="GO" id="GO:0005634">
    <property type="term" value="C:nucleus"/>
    <property type="evidence" value="ECO:0007669"/>
    <property type="project" value="TreeGrafter"/>
</dbReference>
<dbReference type="Proteomes" id="UP000245942">
    <property type="component" value="Unassembled WGS sequence"/>
</dbReference>
<dbReference type="GO" id="GO:0005524">
    <property type="term" value="F:ATP binding"/>
    <property type="evidence" value="ECO:0007669"/>
    <property type="project" value="InterPro"/>
</dbReference>
<dbReference type="InterPro" id="IPR015965">
    <property type="entry name" value="tRNA_lig_PDEase"/>
</dbReference>
<dbReference type="GO" id="GO:0003972">
    <property type="term" value="F:RNA ligase (ATP) activity"/>
    <property type="evidence" value="ECO:0007669"/>
    <property type="project" value="InterPro"/>
</dbReference>
<feature type="compositionally biased region" description="Low complexity" evidence="1">
    <location>
        <begin position="1"/>
        <end position="28"/>
    </location>
</feature>
<feature type="region of interest" description="Disordered" evidence="1">
    <location>
        <begin position="436"/>
        <end position="491"/>
    </location>
</feature>
<dbReference type="PANTHER" id="PTHR32004:SF1">
    <property type="entry name" value="TRNA LIGASE"/>
    <property type="match status" value="1"/>
</dbReference>
<dbReference type="EMBL" id="KZ819335">
    <property type="protein sequence ID" value="PWN18581.1"/>
    <property type="molecule type" value="Genomic_DNA"/>
</dbReference>
<organism evidence="5 6">
    <name type="scientific">Pseudomicrostroma glucosiphilum</name>
    <dbReference type="NCBI Taxonomy" id="1684307"/>
    <lineage>
        <taxon>Eukaryota</taxon>
        <taxon>Fungi</taxon>
        <taxon>Dikarya</taxon>
        <taxon>Basidiomycota</taxon>
        <taxon>Ustilaginomycotina</taxon>
        <taxon>Exobasidiomycetes</taxon>
        <taxon>Microstromatales</taxon>
        <taxon>Microstromatales incertae sedis</taxon>
        <taxon>Pseudomicrostroma</taxon>
    </lineage>
</organism>
<dbReference type="STRING" id="1684307.A0A316U272"/>
<accession>A0A316U272</accession>
<feature type="region of interest" description="Disordered" evidence="1">
    <location>
        <begin position="1"/>
        <end position="66"/>
    </location>
</feature>
<dbReference type="AlphaFoldDB" id="A0A316U272"/>
<dbReference type="PANTHER" id="PTHR32004">
    <property type="entry name" value="TRNA LIGASE"/>
    <property type="match status" value="1"/>
</dbReference>
<evidence type="ECO:0000259" key="4">
    <source>
        <dbReference type="Pfam" id="PF09511"/>
    </source>
</evidence>
<evidence type="ECO:0000259" key="2">
    <source>
        <dbReference type="Pfam" id="PF08302"/>
    </source>
</evidence>
<name>A0A316U272_9BASI</name>
<protein>
    <recommendedName>
        <fullName evidence="7">tRNA ligase phosphodiesterase domain-containing protein</fullName>
    </recommendedName>
</protein>
<proteinExistence type="predicted"/>
<dbReference type="GO" id="GO:0006388">
    <property type="term" value="P:tRNA splicing, via endonucleolytic cleavage and ligation"/>
    <property type="evidence" value="ECO:0007669"/>
    <property type="project" value="InterPro"/>
</dbReference>
<keyword evidence="6" id="KW-1185">Reference proteome</keyword>
<evidence type="ECO:0000313" key="6">
    <source>
        <dbReference type="Proteomes" id="UP000245942"/>
    </source>
</evidence>
<feature type="compositionally biased region" description="Low complexity" evidence="1">
    <location>
        <begin position="223"/>
        <end position="233"/>
    </location>
</feature>
<gene>
    <name evidence="5" type="ORF">BCV69DRAFT_314465</name>
</gene>
<feature type="domain" description="tRNA ligase phosphodiesterase" evidence="2">
    <location>
        <begin position="835"/>
        <end position="1064"/>
    </location>
</feature>
<dbReference type="GeneID" id="37016851"/>
<feature type="compositionally biased region" description="Basic and acidic residues" evidence="1">
    <location>
        <begin position="446"/>
        <end position="468"/>
    </location>
</feature>
<dbReference type="OrthoDB" id="276239at2759"/>
<evidence type="ECO:0000256" key="1">
    <source>
        <dbReference type="SAM" id="MobiDB-lite"/>
    </source>
</evidence>
<evidence type="ECO:0000259" key="3">
    <source>
        <dbReference type="Pfam" id="PF08303"/>
    </source>
</evidence>